<keyword evidence="1" id="KW-0732">Signal</keyword>
<name>A0A1M4T5Q6_9BACT</name>
<reference evidence="3 4" key="1">
    <citation type="submission" date="2016-11" db="EMBL/GenBank/DDBJ databases">
        <authorList>
            <person name="Jaros S."/>
            <person name="Januszkiewicz K."/>
            <person name="Wedrychowicz H."/>
        </authorList>
    </citation>
    <scope>NUCLEOTIDE SEQUENCE [LARGE SCALE GENOMIC DNA]</scope>
    <source>
        <strain evidence="3 4">DSM 18119</strain>
    </source>
</reference>
<gene>
    <name evidence="3" type="ORF">SAMN02745131_00356</name>
</gene>
<dbReference type="InterPro" id="IPR027843">
    <property type="entry name" value="DUF4440"/>
</dbReference>
<feature type="signal peptide" evidence="1">
    <location>
        <begin position="1"/>
        <end position="25"/>
    </location>
</feature>
<accession>A0A1M4T5Q6</accession>
<evidence type="ECO:0000256" key="1">
    <source>
        <dbReference type="SAM" id="SignalP"/>
    </source>
</evidence>
<sequence>MKPLQIAAYCTISLSIILSACSASRNVKTNSYIPDSQSLYDTIVKWDNIYFTAYNTCDLEKQRSIFSDSLEFYHDKGGLSTSKNDIMQALEKNICGKVTRELVAGSIEVYPIKDFGAVEMGIHRFHNNQEPPGTPSHAGKFVIIWQHTNNTWKITRVISLH</sequence>
<dbReference type="AlphaFoldDB" id="A0A1M4T5Q6"/>
<feature type="chain" id="PRO_5013359045" description="DUF4440 domain-containing protein" evidence="1">
    <location>
        <begin position="26"/>
        <end position="161"/>
    </location>
</feature>
<dbReference type="PROSITE" id="PS51257">
    <property type="entry name" value="PROKAR_LIPOPROTEIN"/>
    <property type="match status" value="1"/>
</dbReference>
<dbReference type="SUPFAM" id="SSF54427">
    <property type="entry name" value="NTF2-like"/>
    <property type="match status" value="1"/>
</dbReference>
<proteinExistence type="predicted"/>
<evidence type="ECO:0000313" key="4">
    <source>
        <dbReference type="Proteomes" id="UP000184048"/>
    </source>
</evidence>
<dbReference type="EMBL" id="FQUU01000001">
    <property type="protein sequence ID" value="SHE39883.1"/>
    <property type="molecule type" value="Genomic_DNA"/>
</dbReference>
<protein>
    <recommendedName>
        <fullName evidence="2">DUF4440 domain-containing protein</fullName>
    </recommendedName>
</protein>
<evidence type="ECO:0000259" key="2">
    <source>
        <dbReference type="Pfam" id="PF14534"/>
    </source>
</evidence>
<dbReference type="STRING" id="1121884.SAMN02745131_00356"/>
<evidence type="ECO:0000313" key="3">
    <source>
        <dbReference type="EMBL" id="SHE39883.1"/>
    </source>
</evidence>
<dbReference type="Gene3D" id="3.10.450.50">
    <property type="match status" value="1"/>
</dbReference>
<dbReference type="RefSeq" id="WP_072833504.1">
    <property type="nucleotide sequence ID" value="NZ_FQUU01000001.1"/>
</dbReference>
<feature type="domain" description="DUF4440" evidence="2">
    <location>
        <begin position="45"/>
        <end position="154"/>
    </location>
</feature>
<dbReference type="OrthoDB" id="1357763at2"/>
<dbReference type="InterPro" id="IPR032710">
    <property type="entry name" value="NTF2-like_dom_sf"/>
</dbReference>
<dbReference type="Pfam" id="PF14534">
    <property type="entry name" value="DUF4440"/>
    <property type="match status" value="1"/>
</dbReference>
<dbReference type="Proteomes" id="UP000184048">
    <property type="component" value="Unassembled WGS sequence"/>
</dbReference>
<organism evidence="3 4">
    <name type="scientific">Flavisolibacter ginsengisoli DSM 18119</name>
    <dbReference type="NCBI Taxonomy" id="1121884"/>
    <lineage>
        <taxon>Bacteria</taxon>
        <taxon>Pseudomonadati</taxon>
        <taxon>Bacteroidota</taxon>
        <taxon>Chitinophagia</taxon>
        <taxon>Chitinophagales</taxon>
        <taxon>Chitinophagaceae</taxon>
        <taxon>Flavisolibacter</taxon>
    </lineage>
</organism>
<keyword evidence="4" id="KW-1185">Reference proteome</keyword>